<dbReference type="EMBL" id="UINC01202349">
    <property type="protein sequence ID" value="SVE22107.1"/>
    <property type="molecule type" value="Genomic_DNA"/>
</dbReference>
<feature type="region of interest" description="Disordered" evidence="1">
    <location>
        <begin position="20"/>
        <end position="65"/>
    </location>
</feature>
<organism evidence="2">
    <name type="scientific">marine metagenome</name>
    <dbReference type="NCBI Taxonomy" id="408172"/>
    <lineage>
        <taxon>unclassified sequences</taxon>
        <taxon>metagenomes</taxon>
        <taxon>ecological metagenomes</taxon>
    </lineage>
</organism>
<reference evidence="2" key="1">
    <citation type="submission" date="2018-05" db="EMBL/GenBank/DDBJ databases">
        <authorList>
            <person name="Lanie J.A."/>
            <person name="Ng W.-L."/>
            <person name="Kazmierczak K.M."/>
            <person name="Andrzejewski T.M."/>
            <person name="Davidsen T.M."/>
            <person name="Wayne K.J."/>
            <person name="Tettelin H."/>
            <person name="Glass J.I."/>
            <person name="Rusch D."/>
            <person name="Podicherti R."/>
            <person name="Tsui H.-C.T."/>
            <person name="Winkler M.E."/>
        </authorList>
    </citation>
    <scope>NUCLEOTIDE SEQUENCE</scope>
</reference>
<dbReference type="AlphaFoldDB" id="A0A383BPP5"/>
<evidence type="ECO:0000313" key="2">
    <source>
        <dbReference type="EMBL" id="SVE22107.1"/>
    </source>
</evidence>
<evidence type="ECO:0000256" key="1">
    <source>
        <dbReference type="SAM" id="MobiDB-lite"/>
    </source>
</evidence>
<proteinExistence type="predicted"/>
<name>A0A383BPP5_9ZZZZ</name>
<gene>
    <name evidence="2" type="ORF">METZ01_LOCUS474961</name>
</gene>
<sequence length="65" mass="7242">MTTQQHNTAALTDKQLDAVAGGVTADENGRPCTDPRRHRRGILVPFPTFPSDPREMNDGVVRNRR</sequence>
<protein>
    <submittedName>
        <fullName evidence="2">Uncharacterized protein</fullName>
    </submittedName>
</protein>
<accession>A0A383BPP5</accession>